<reference evidence="7 8" key="1">
    <citation type="journal article" date="2019" name="Int. J. Syst. Evol. Microbiol.">
        <title>The Global Catalogue of Microorganisms (GCM) 10K type strain sequencing project: providing services to taxonomists for standard genome sequencing and annotation.</title>
        <authorList>
            <consortium name="The Broad Institute Genomics Platform"/>
            <consortium name="The Broad Institute Genome Sequencing Center for Infectious Disease"/>
            <person name="Wu L."/>
            <person name="Ma J."/>
        </authorList>
    </citation>
    <scope>NUCLEOTIDE SEQUENCE [LARGE SCALE GENOMIC DNA]</scope>
    <source>
        <strain evidence="7 8">JCM 12389</strain>
    </source>
</reference>
<proteinExistence type="predicted"/>
<evidence type="ECO:0000256" key="5">
    <source>
        <dbReference type="ARBA" id="ARBA00023136"/>
    </source>
</evidence>
<gene>
    <name evidence="7" type="ORF">GCM10008986_08880</name>
</gene>
<accession>A0ABN1AYY6</accession>
<evidence type="ECO:0000256" key="6">
    <source>
        <dbReference type="SAM" id="Phobius"/>
    </source>
</evidence>
<keyword evidence="4 6" id="KW-1133">Transmembrane helix</keyword>
<keyword evidence="3 6" id="KW-0812">Transmembrane</keyword>
<comment type="subcellular location">
    <subcellularLocation>
        <location evidence="1">Membrane</location>
        <topology evidence="1">Multi-pass membrane protein</topology>
    </subcellularLocation>
</comment>
<feature type="transmembrane region" description="Helical" evidence="6">
    <location>
        <begin position="20"/>
        <end position="48"/>
    </location>
</feature>
<evidence type="ECO:0000256" key="1">
    <source>
        <dbReference type="ARBA" id="ARBA00004141"/>
    </source>
</evidence>
<comment type="caution">
    <text evidence="7">The sequence shown here is derived from an EMBL/GenBank/DDBJ whole genome shotgun (WGS) entry which is preliminary data.</text>
</comment>
<dbReference type="Pfam" id="PF02361">
    <property type="entry name" value="CbiQ"/>
    <property type="match status" value="1"/>
</dbReference>
<dbReference type="CDD" id="cd16914">
    <property type="entry name" value="EcfT"/>
    <property type="match status" value="1"/>
</dbReference>
<keyword evidence="5 6" id="KW-0472">Membrane</keyword>
<evidence type="ECO:0000256" key="3">
    <source>
        <dbReference type="ARBA" id="ARBA00022692"/>
    </source>
</evidence>
<dbReference type="RefSeq" id="WP_343838069.1">
    <property type="nucleotide sequence ID" value="NZ_BAAADO010000002.1"/>
</dbReference>
<organism evidence="7 8">
    <name type="scientific">Salinibacillus aidingensis</name>
    <dbReference type="NCBI Taxonomy" id="237684"/>
    <lineage>
        <taxon>Bacteria</taxon>
        <taxon>Bacillati</taxon>
        <taxon>Bacillota</taxon>
        <taxon>Bacilli</taxon>
        <taxon>Bacillales</taxon>
        <taxon>Bacillaceae</taxon>
        <taxon>Salinibacillus</taxon>
    </lineage>
</organism>
<dbReference type="PANTHER" id="PTHR34857:SF2">
    <property type="entry name" value="SLL0384 PROTEIN"/>
    <property type="match status" value="1"/>
</dbReference>
<keyword evidence="8" id="KW-1185">Reference proteome</keyword>
<keyword evidence="2" id="KW-1003">Cell membrane</keyword>
<feature type="transmembrane region" description="Helical" evidence="6">
    <location>
        <begin position="228"/>
        <end position="248"/>
    </location>
</feature>
<feature type="transmembrane region" description="Helical" evidence="6">
    <location>
        <begin position="97"/>
        <end position="118"/>
    </location>
</feature>
<protein>
    <submittedName>
        <fullName evidence="7">Energy-coupling factor transporter transmembrane component T</fullName>
    </submittedName>
</protein>
<name>A0ABN1AYY6_9BACI</name>
<evidence type="ECO:0000256" key="2">
    <source>
        <dbReference type="ARBA" id="ARBA00022475"/>
    </source>
</evidence>
<feature type="transmembrane region" description="Helical" evidence="6">
    <location>
        <begin position="55"/>
        <end position="77"/>
    </location>
</feature>
<evidence type="ECO:0000313" key="7">
    <source>
        <dbReference type="EMBL" id="GAA0485786.1"/>
    </source>
</evidence>
<evidence type="ECO:0000313" key="8">
    <source>
        <dbReference type="Proteomes" id="UP001500880"/>
    </source>
</evidence>
<evidence type="ECO:0000256" key="4">
    <source>
        <dbReference type="ARBA" id="ARBA00022989"/>
    </source>
</evidence>
<dbReference type="Proteomes" id="UP001500880">
    <property type="component" value="Unassembled WGS sequence"/>
</dbReference>
<dbReference type="PANTHER" id="PTHR34857">
    <property type="entry name" value="SLL0384 PROTEIN"/>
    <property type="match status" value="1"/>
</dbReference>
<dbReference type="EMBL" id="BAAADO010000002">
    <property type="protein sequence ID" value="GAA0485786.1"/>
    <property type="molecule type" value="Genomic_DNA"/>
</dbReference>
<dbReference type="InterPro" id="IPR003339">
    <property type="entry name" value="ABC/ECF_trnsptr_transmembrane"/>
</dbReference>
<sequence length="250" mass="28059">MEKGNFILNLYPSTKFMLPLFVTISIFFVPGYLYAYLMLPLCILIAFFAGKAKELVNLVVKGLLVLVLFIFIIQSVIAPGEEIFWSWGIISIKQEGVMRSLSLTSKIIAIASAFLLFFRITPVKDISQALERIGMSPKFSYAIIATFQFIPEISNRSKVIMEAQKSRGVETEGNLLTRAKAFIPVLGPLVLSSITSTEERAIALETRAFSAIGKKTSLNELTKRRIDYIIQVAMVILLTILLIGRIWLWN</sequence>
<dbReference type="InterPro" id="IPR051611">
    <property type="entry name" value="ECF_transporter_component"/>
</dbReference>